<sequence>MAEGKVDPAPVAPPKPELEAWSSKGDTSERQDEEKVRVGCFEDPKDQLTSESNIPLSPQWLYSKPAETKAGVSVALGDTRQPNSTLPHGLSNDAVQKDSWRLDGAQEKREWRRNVPDIESSRRWRDEERETGLLGRRERRKEGDRENEYRKNDRRPENISTREPNESRNLPSSERWHEVIGRSSTLETRRDSKWSSRWGPEDKEKDSRTDRKLDFDKDDLFAEKQPFFGNNRPSETESRDKWRPRHRQELHSGGSSSAYRVAPGFGPDKGRVDGSHVGFAFGRGRGSLLGGLSSPMVSSVGTLGARPQDDDENWHGKGVLSVNTFRYPRGKLLDLYRNHTTDLDSLSGVVVAASPLTISDAVRPLAFVLPNMEEETILEDISKGKIAGGELSYARCKEWNSRIAVSETGEHIPVLFPKMCMHAYIVIPCYSEVSDVRSMANAAVDSSSMPSESSLLNPVVSSAVFSHDASLLPDHFLEGVDVIANTSFDVGKHGNVAWKSAEHSVQGQTEPEHFVEKNLVHSSEFLEYSSGDSKLERKMPFVPLDVGSGLPDDSHSLLDIAFTDVFPSNMNYNRATGKVQYLERTYPPEEMSLLYRDPQGDIQGPFLGVDVISWYEQGFFGTDLPVCLSDAPEGTPFRPLGELMPNLKFTSNSVAEVYSNDLSGPVESMDTASVSFKVDDSVASSFGGSLDINDQRSKTPISKAQLDHENQANVMDLKGGIQFSDLETSTGFSVHGGQSLHDLAGQDAEEVLYTGRHVNSIENPLEKLAALHDLSRSSSGHCFRANEITSGGISDHRHPSSDEVSPFSLLQSDLEGSNVRSPLSSNLIGIHNQPHSINAAGLVDYVHNEQGQFNMMGNNPNARNAWPDAFFSRVSANVPRDPPDATSFPYFDAKSNRLGMEEQLYQQCHQQNLQQYLPSPRQSTHLAAPSAEQVNAFAHHQAHNQSIYDFEHLMKIELQEQHRRRQLLEQRQLQQQQHQLLRQIRLLEQQQQQEQQKKILFEHLRRQQHEARLAASHRGNTSLDEIILAQRLLRGVEQHPHQLLQHQDPLIEQILQEKYRHDQQNHISDILSHPNHRSNLSMEEQILLSLQQEQLQGQHLALPSWQQSCIEEERHASDVWPMDDSAQFFRIANTPDQRHGNIHNLLQEPLSFEQTELGRNLILQDMMQQRSFDRGILLSHSPPGVNVDALDDLSQLQVETMAEISDHSHPSIRRRQLPTVPNTSQHGISDRFSVPHLNSLNSHLAELDGKTPNSFIETQMKHLHLEIDRHNSDIREIKGVQHSKFLHNSVASMENRDSTWPFTHTSDNSFDLASDSPSIVASSNDGSHYSKLLQAQQEQLPKPNMERHVNSFDAIGRLALHSGTYSSIEQNQLVPEPYGIEREQDAVSMGHASSGDRLDVLDLKDAKTSMSRSFVGNTSSSNFGSISYHTEVKANAPVRHASLGSNVGVDLYNYEMGMGVPYYSEGMASNSSLGIHERGTNSSLLNTQDPFILSSQVSLAEDLVLAPTIKGKSPATFLSPEESGREAGGNHSPIVVPRPPSSGVAGDARFRRTSSSADVDATDASFIDIIKSTRKPAAAEAEPHSSSHDSSESGNGAKGVKRKGKKGRQIDPSLLGFKVHSNRILMGEIQRPDD</sequence>
<dbReference type="PROSITE" id="PS50829">
    <property type="entry name" value="GYF"/>
    <property type="match status" value="1"/>
</dbReference>
<feature type="compositionally biased region" description="Basic and acidic residues" evidence="2">
    <location>
        <begin position="1581"/>
        <end position="1591"/>
    </location>
</feature>
<dbReference type="CDD" id="cd00072">
    <property type="entry name" value="GYF"/>
    <property type="match status" value="1"/>
</dbReference>
<evidence type="ECO:0000313" key="5">
    <source>
        <dbReference type="Proteomes" id="UP000236161"/>
    </source>
</evidence>
<evidence type="ECO:0000256" key="2">
    <source>
        <dbReference type="SAM" id="MobiDB-lite"/>
    </source>
</evidence>
<dbReference type="STRING" id="1088818.A0A2I0AI92"/>
<keyword evidence="5" id="KW-1185">Reference proteome</keyword>
<evidence type="ECO:0000256" key="1">
    <source>
        <dbReference type="SAM" id="Coils"/>
    </source>
</evidence>
<feature type="compositionally biased region" description="Basic and acidic residues" evidence="2">
    <location>
        <begin position="187"/>
        <end position="222"/>
    </location>
</feature>
<evidence type="ECO:0000259" key="3">
    <source>
        <dbReference type="PROSITE" id="PS50829"/>
    </source>
</evidence>
<feature type="compositionally biased region" description="Basic and acidic residues" evidence="2">
    <location>
        <begin position="95"/>
        <end position="131"/>
    </location>
</feature>
<name>A0A2I0AI92_9ASPA</name>
<feature type="domain" description="GYF" evidence="3">
    <location>
        <begin position="590"/>
        <end position="641"/>
    </location>
</feature>
<gene>
    <name evidence="4" type="ORF">AXF42_Ash003895</name>
</gene>
<dbReference type="Pfam" id="PF02213">
    <property type="entry name" value="GYF"/>
    <property type="match status" value="1"/>
</dbReference>
<evidence type="ECO:0000313" key="4">
    <source>
        <dbReference type="EMBL" id="PKA55258.1"/>
    </source>
</evidence>
<feature type="region of interest" description="Disordered" evidence="2">
    <location>
        <begin position="1512"/>
        <end position="1557"/>
    </location>
</feature>
<dbReference type="InterPro" id="IPR035445">
    <property type="entry name" value="GYF-like_dom_sf"/>
</dbReference>
<feature type="compositionally biased region" description="Basic and acidic residues" evidence="2">
    <location>
        <begin position="140"/>
        <end position="157"/>
    </location>
</feature>
<dbReference type="SMART" id="SM00444">
    <property type="entry name" value="GYF"/>
    <property type="match status" value="1"/>
</dbReference>
<organism evidence="4 5">
    <name type="scientific">Apostasia shenzhenica</name>
    <dbReference type="NCBI Taxonomy" id="1088818"/>
    <lineage>
        <taxon>Eukaryota</taxon>
        <taxon>Viridiplantae</taxon>
        <taxon>Streptophyta</taxon>
        <taxon>Embryophyta</taxon>
        <taxon>Tracheophyta</taxon>
        <taxon>Spermatophyta</taxon>
        <taxon>Magnoliopsida</taxon>
        <taxon>Liliopsida</taxon>
        <taxon>Asparagales</taxon>
        <taxon>Orchidaceae</taxon>
        <taxon>Apostasioideae</taxon>
        <taxon>Apostasia</taxon>
    </lineage>
</organism>
<dbReference type="OrthoDB" id="6415790at2759"/>
<keyword evidence="1" id="KW-0175">Coiled coil</keyword>
<dbReference type="PANTHER" id="PTHR46992:SF1">
    <property type="entry name" value="GYF DOMAIN-CONTAINING PROTEIN"/>
    <property type="match status" value="1"/>
</dbReference>
<feature type="region of interest" description="Disordered" evidence="2">
    <location>
        <begin position="1"/>
        <end position="260"/>
    </location>
</feature>
<feature type="region of interest" description="Disordered" evidence="2">
    <location>
        <begin position="1205"/>
        <end position="1230"/>
    </location>
</feature>
<dbReference type="Gene3D" id="3.30.1490.40">
    <property type="match status" value="1"/>
</dbReference>
<dbReference type="EMBL" id="KZ451980">
    <property type="protein sequence ID" value="PKA55258.1"/>
    <property type="molecule type" value="Genomic_DNA"/>
</dbReference>
<reference evidence="4 5" key="1">
    <citation type="journal article" date="2017" name="Nature">
        <title>The Apostasia genome and the evolution of orchids.</title>
        <authorList>
            <person name="Zhang G.Q."/>
            <person name="Liu K.W."/>
            <person name="Li Z."/>
            <person name="Lohaus R."/>
            <person name="Hsiao Y.Y."/>
            <person name="Niu S.C."/>
            <person name="Wang J.Y."/>
            <person name="Lin Y.C."/>
            <person name="Xu Q."/>
            <person name="Chen L.J."/>
            <person name="Yoshida K."/>
            <person name="Fujiwara S."/>
            <person name="Wang Z.W."/>
            <person name="Zhang Y.Q."/>
            <person name="Mitsuda N."/>
            <person name="Wang M."/>
            <person name="Liu G.H."/>
            <person name="Pecoraro L."/>
            <person name="Huang H.X."/>
            <person name="Xiao X.J."/>
            <person name="Lin M."/>
            <person name="Wu X.Y."/>
            <person name="Wu W.L."/>
            <person name="Chen Y.Y."/>
            <person name="Chang S.B."/>
            <person name="Sakamoto S."/>
            <person name="Ohme-Takagi M."/>
            <person name="Yagi M."/>
            <person name="Zeng S.J."/>
            <person name="Shen C.Y."/>
            <person name="Yeh C.M."/>
            <person name="Luo Y.B."/>
            <person name="Tsai W.C."/>
            <person name="Van de Peer Y."/>
            <person name="Liu Z.J."/>
        </authorList>
    </citation>
    <scope>NUCLEOTIDE SEQUENCE [LARGE SCALE GENOMIC DNA]</scope>
    <source>
        <strain evidence="5">cv. Shenzhen</strain>
        <tissue evidence="4">Stem</tissue>
    </source>
</reference>
<proteinExistence type="predicted"/>
<dbReference type="SUPFAM" id="SSF55277">
    <property type="entry name" value="GYF domain"/>
    <property type="match status" value="1"/>
</dbReference>
<dbReference type="PANTHER" id="PTHR46992">
    <property type="entry name" value="GYF DOMAIN-CONTAINING PROTEIN"/>
    <property type="match status" value="1"/>
</dbReference>
<feature type="compositionally biased region" description="Polar residues" evidence="2">
    <location>
        <begin position="158"/>
        <end position="172"/>
    </location>
</feature>
<feature type="region of interest" description="Disordered" evidence="2">
    <location>
        <begin position="1574"/>
        <end position="1615"/>
    </location>
</feature>
<feature type="compositionally biased region" description="Basic and acidic residues" evidence="2">
    <location>
        <begin position="26"/>
        <end position="48"/>
    </location>
</feature>
<accession>A0A2I0AI92</accession>
<dbReference type="Proteomes" id="UP000236161">
    <property type="component" value="Unassembled WGS sequence"/>
</dbReference>
<protein>
    <recommendedName>
        <fullName evidence="3">GYF domain-containing protein</fullName>
    </recommendedName>
</protein>
<feature type="coiled-coil region" evidence="1">
    <location>
        <begin position="970"/>
        <end position="1007"/>
    </location>
</feature>
<dbReference type="InterPro" id="IPR003169">
    <property type="entry name" value="GYF"/>
</dbReference>